<protein>
    <submittedName>
        <fullName evidence="1">10358_t:CDS:1</fullName>
    </submittedName>
</protein>
<keyword evidence="2" id="KW-1185">Reference proteome</keyword>
<evidence type="ECO:0000313" key="2">
    <source>
        <dbReference type="Proteomes" id="UP000789739"/>
    </source>
</evidence>
<dbReference type="OrthoDB" id="10569667at2759"/>
<feature type="non-terminal residue" evidence="1">
    <location>
        <position position="56"/>
    </location>
</feature>
<gene>
    <name evidence="1" type="ORF">PBRASI_LOCUS10251</name>
</gene>
<dbReference type="Proteomes" id="UP000789739">
    <property type="component" value="Unassembled WGS sequence"/>
</dbReference>
<accession>A0A9N9H5P7</accession>
<proteinExistence type="predicted"/>
<evidence type="ECO:0000313" key="1">
    <source>
        <dbReference type="EMBL" id="CAG8650688.1"/>
    </source>
</evidence>
<organism evidence="1 2">
    <name type="scientific">Paraglomus brasilianum</name>
    <dbReference type="NCBI Taxonomy" id="144538"/>
    <lineage>
        <taxon>Eukaryota</taxon>
        <taxon>Fungi</taxon>
        <taxon>Fungi incertae sedis</taxon>
        <taxon>Mucoromycota</taxon>
        <taxon>Glomeromycotina</taxon>
        <taxon>Glomeromycetes</taxon>
        <taxon>Paraglomerales</taxon>
        <taxon>Paraglomeraceae</taxon>
        <taxon>Paraglomus</taxon>
    </lineage>
</organism>
<dbReference type="AlphaFoldDB" id="A0A9N9H5P7"/>
<sequence length="56" mass="6165">MNGLSSLLDFHKISNPTWQGRGLKSQIDDIWVSSNILLDIDTPDLIIATGISDSDH</sequence>
<reference evidence="1" key="1">
    <citation type="submission" date="2021-06" db="EMBL/GenBank/DDBJ databases">
        <authorList>
            <person name="Kallberg Y."/>
            <person name="Tangrot J."/>
            <person name="Rosling A."/>
        </authorList>
    </citation>
    <scope>NUCLEOTIDE SEQUENCE</scope>
    <source>
        <strain evidence="1">BR232B</strain>
    </source>
</reference>
<comment type="caution">
    <text evidence="1">The sequence shown here is derived from an EMBL/GenBank/DDBJ whole genome shotgun (WGS) entry which is preliminary data.</text>
</comment>
<name>A0A9N9H5P7_9GLOM</name>
<dbReference type="EMBL" id="CAJVPI010002870">
    <property type="protein sequence ID" value="CAG8650688.1"/>
    <property type="molecule type" value="Genomic_DNA"/>
</dbReference>